<gene>
    <name evidence="1" type="ORF">M408DRAFT_291466</name>
</gene>
<name>A0A0C3ASU2_SERVB</name>
<evidence type="ECO:0000313" key="1">
    <source>
        <dbReference type="EMBL" id="KIM22356.1"/>
    </source>
</evidence>
<dbReference type="EMBL" id="KN824358">
    <property type="protein sequence ID" value="KIM22356.1"/>
    <property type="molecule type" value="Genomic_DNA"/>
</dbReference>
<reference evidence="2" key="2">
    <citation type="submission" date="2015-01" db="EMBL/GenBank/DDBJ databases">
        <title>Evolutionary Origins and Diversification of the Mycorrhizal Mutualists.</title>
        <authorList>
            <consortium name="DOE Joint Genome Institute"/>
            <consortium name="Mycorrhizal Genomics Consortium"/>
            <person name="Kohler A."/>
            <person name="Kuo A."/>
            <person name="Nagy L.G."/>
            <person name="Floudas D."/>
            <person name="Copeland A."/>
            <person name="Barry K.W."/>
            <person name="Cichocki N."/>
            <person name="Veneault-Fourrey C."/>
            <person name="LaButti K."/>
            <person name="Lindquist E.A."/>
            <person name="Lipzen A."/>
            <person name="Lundell T."/>
            <person name="Morin E."/>
            <person name="Murat C."/>
            <person name="Riley R."/>
            <person name="Ohm R."/>
            <person name="Sun H."/>
            <person name="Tunlid A."/>
            <person name="Henrissat B."/>
            <person name="Grigoriev I.V."/>
            <person name="Hibbett D.S."/>
            <person name="Martin F."/>
        </authorList>
    </citation>
    <scope>NUCLEOTIDE SEQUENCE [LARGE SCALE GENOMIC DNA]</scope>
    <source>
        <strain evidence="2">MAFF 305830</strain>
    </source>
</reference>
<dbReference type="Gene3D" id="2.60.120.260">
    <property type="entry name" value="Galactose-binding domain-like"/>
    <property type="match status" value="1"/>
</dbReference>
<keyword evidence="2" id="KW-1185">Reference proteome</keyword>
<dbReference type="STRING" id="933852.A0A0C3ASU2"/>
<sequence>MNFSIDDTSPNFVWSSGADDWKGQAPNQVAINSNYFLSTYHATQSKGSNVAITFVGAAIQLYGSKGPNHGNYSVTYDSAIKFFAGFSAQTQYQQLLFSRTFGTNYSETHTVILKNEEDYWLDLDFAVLSIAYVVIVRPGLLCFPCPRLVFHQIAPSPWVVVYRR</sequence>
<dbReference type="OrthoDB" id="2576082at2759"/>
<evidence type="ECO:0000313" key="2">
    <source>
        <dbReference type="Proteomes" id="UP000054097"/>
    </source>
</evidence>
<reference evidence="1 2" key="1">
    <citation type="submission" date="2014-04" db="EMBL/GenBank/DDBJ databases">
        <authorList>
            <consortium name="DOE Joint Genome Institute"/>
            <person name="Kuo A."/>
            <person name="Zuccaro A."/>
            <person name="Kohler A."/>
            <person name="Nagy L.G."/>
            <person name="Floudas D."/>
            <person name="Copeland A."/>
            <person name="Barry K.W."/>
            <person name="Cichocki N."/>
            <person name="Veneault-Fourrey C."/>
            <person name="LaButti K."/>
            <person name="Lindquist E.A."/>
            <person name="Lipzen A."/>
            <person name="Lundell T."/>
            <person name="Morin E."/>
            <person name="Murat C."/>
            <person name="Sun H."/>
            <person name="Tunlid A."/>
            <person name="Henrissat B."/>
            <person name="Grigoriev I.V."/>
            <person name="Hibbett D.S."/>
            <person name="Martin F."/>
            <person name="Nordberg H.P."/>
            <person name="Cantor M.N."/>
            <person name="Hua S.X."/>
        </authorList>
    </citation>
    <scope>NUCLEOTIDE SEQUENCE [LARGE SCALE GENOMIC DNA]</scope>
    <source>
        <strain evidence="1 2">MAFF 305830</strain>
    </source>
</reference>
<protein>
    <submittedName>
        <fullName evidence="1">Uncharacterized protein</fullName>
    </submittedName>
</protein>
<dbReference type="Proteomes" id="UP000054097">
    <property type="component" value="Unassembled WGS sequence"/>
</dbReference>
<proteinExistence type="predicted"/>
<dbReference type="HOGENOM" id="CLU_1620086_0_0_1"/>
<accession>A0A0C3ASU2</accession>
<organism evidence="1 2">
    <name type="scientific">Serendipita vermifera MAFF 305830</name>
    <dbReference type="NCBI Taxonomy" id="933852"/>
    <lineage>
        <taxon>Eukaryota</taxon>
        <taxon>Fungi</taxon>
        <taxon>Dikarya</taxon>
        <taxon>Basidiomycota</taxon>
        <taxon>Agaricomycotina</taxon>
        <taxon>Agaricomycetes</taxon>
        <taxon>Sebacinales</taxon>
        <taxon>Serendipitaceae</taxon>
        <taxon>Serendipita</taxon>
    </lineage>
</organism>
<dbReference type="AlphaFoldDB" id="A0A0C3ASU2"/>